<dbReference type="Gene3D" id="3.40.50.300">
    <property type="entry name" value="P-loop containing nucleotide triphosphate hydrolases"/>
    <property type="match status" value="1"/>
</dbReference>
<gene>
    <name evidence="3" type="ORF">D5018_14240</name>
</gene>
<dbReference type="InterPro" id="IPR027417">
    <property type="entry name" value="P-loop_NTPase"/>
</dbReference>
<evidence type="ECO:0000313" key="3">
    <source>
        <dbReference type="EMBL" id="RLV59048.1"/>
    </source>
</evidence>
<keyword evidence="1" id="KW-1133">Transmembrane helix</keyword>
<dbReference type="SMART" id="SM00382">
    <property type="entry name" value="AAA"/>
    <property type="match status" value="1"/>
</dbReference>
<evidence type="ECO:0000256" key="1">
    <source>
        <dbReference type="SAM" id="Phobius"/>
    </source>
</evidence>
<dbReference type="CDD" id="cd00009">
    <property type="entry name" value="AAA"/>
    <property type="match status" value="1"/>
</dbReference>
<reference evidence="3 4" key="1">
    <citation type="submission" date="2018-09" db="EMBL/GenBank/DDBJ databases">
        <title>Phylogeny of the Shewanellaceae, and recommendation for two new genera, Pseudoshewanella and Parashewanella.</title>
        <authorList>
            <person name="Wang G."/>
        </authorList>
    </citation>
    <scope>NUCLEOTIDE SEQUENCE [LARGE SCALE GENOMIC DNA]</scope>
    <source>
        <strain evidence="3 4">C51</strain>
    </source>
</reference>
<sequence>MYLQHFGLTELPFSLTPNTSYFVELGPHLEAMQVLQTALQMGEGFIKVVGEVGSGKTLLCRKLMNELPDDFQCAYIPNPYLTPSELNWALAAELEIEVESEVNQATLNSLIQNRLIELAAAGKTVVLVLDEAQAIPDDTLEALRLFTNLETEQRKLLRFVLFGQPELDQRLKQDKFRQLRQRISFRYELRLLTEQEVNNYIQKRLRVAGLTGASPITEKIAKSITKAARGTPRLVNILVHKALLLAYGEGKHTVTQSHIKTAVLDTDDTQWAGWRSKWVPLMIALVLLITLSTTLWLGGRP</sequence>
<comment type="caution">
    <text evidence="3">The sequence shown here is derived from an EMBL/GenBank/DDBJ whole genome shotgun (WGS) entry which is preliminary data.</text>
</comment>
<dbReference type="GO" id="GO:0016887">
    <property type="term" value="F:ATP hydrolysis activity"/>
    <property type="evidence" value="ECO:0007669"/>
    <property type="project" value="InterPro"/>
</dbReference>
<dbReference type="PANTHER" id="PTHR35894">
    <property type="entry name" value="GENERAL SECRETION PATHWAY PROTEIN A-RELATED"/>
    <property type="match status" value="1"/>
</dbReference>
<keyword evidence="1" id="KW-0812">Transmembrane</keyword>
<dbReference type="SUPFAM" id="SSF52540">
    <property type="entry name" value="P-loop containing nucleoside triphosphate hydrolases"/>
    <property type="match status" value="1"/>
</dbReference>
<dbReference type="AlphaFoldDB" id="A0A3L8PX74"/>
<proteinExistence type="predicted"/>
<feature type="transmembrane region" description="Helical" evidence="1">
    <location>
        <begin position="278"/>
        <end position="298"/>
    </location>
</feature>
<dbReference type="InterPro" id="IPR049945">
    <property type="entry name" value="AAA_22"/>
</dbReference>
<dbReference type="Proteomes" id="UP000281474">
    <property type="component" value="Unassembled WGS sequence"/>
</dbReference>
<feature type="domain" description="AAA+ ATPase" evidence="2">
    <location>
        <begin position="42"/>
        <end position="244"/>
    </location>
</feature>
<organism evidence="3 4">
    <name type="scientific">Parashewanella curva</name>
    <dbReference type="NCBI Taxonomy" id="2338552"/>
    <lineage>
        <taxon>Bacteria</taxon>
        <taxon>Pseudomonadati</taxon>
        <taxon>Pseudomonadota</taxon>
        <taxon>Gammaproteobacteria</taxon>
        <taxon>Alteromonadales</taxon>
        <taxon>Shewanellaceae</taxon>
        <taxon>Parashewanella</taxon>
    </lineage>
</organism>
<protein>
    <submittedName>
        <fullName evidence="3">AAA family ATPase</fullName>
    </submittedName>
</protein>
<dbReference type="FunFam" id="3.40.50.300:FF:001664">
    <property type="entry name" value="MSHA biogenesis protein MshM"/>
    <property type="match status" value="1"/>
</dbReference>
<dbReference type="InterPro" id="IPR052026">
    <property type="entry name" value="ExeA_AAA_ATPase_DNA-bind"/>
</dbReference>
<dbReference type="Pfam" id="PF13401">
    <property type="entry name" value="AAA_22"/>
    <property type="match status" value="1"/>
</dbReference>
<dbReference type="EMBL" id="QZEI01000046">
    <property type="protein sequence ID" value="RLV59048.1"/>
    <property type="molecule type" value="Genomic_DNA"/>
</dbReference>
<name>A0A3L8PX74_9GAMM</name>
<dbReference type="OrthoDB" id="9780149at2"/>
<dbReference type="InterPro" id="IPR003593">
    <property type="entry name" value="AAA+_ATPase"/>
</dbReference>
<keyword evidence="1" id="KW-0472">Membrane</keyword>
<evidence type="ECO:0000313" key="4">
    <source>
        <dbReference type="Proteomes" id="UP000281474"/>
    </source>
</evidence>
<evidence type="ECO:0000259" key="2">
    <source>
        <dbReference type="SMART" id="SM00382"/>
    </source>
</evidence>
<dbReference type="PANTHER" id="PTHR35894:SF7">
    <property type="entry name" value="GENERAL SECRETION PATHWAY PROTEIN A-RELATED"/>
    <property type="match status" value="1"/>
</dbReference>
<keyword evidence="4" id="KW-1185">Reference proteome</keyword>
<dbReference type="RefSeq" id="WP_121839669.1">
    <property type="nucleotide sequence ID" value="NZ_ML014795.1"/>
</dbReference>
<accession>A0A3L8PX74</accession>